<dbReference type="EMBL" id="JBHSXN010000002">
    <property type="protein sequence ID" value="MFC6952737.1"/>
    <property type="molecule type" value="Genomic_DNA"/>
</dbReference>
<organism evidence="2 3">
    <name type="scientific">Halorubellus litoreus</name>
    <dbReference type="NCBI Taxonomy" id="755308"/>
    <lineage>
        <taxon>Archaea</taxon>
        <taxon>Methanobacteriati</taxon>
        <taxon>Methanobacteriota</taxon>
        <taxon>Stenosarchaea group</taxon>
        <taxon>Halobacteria</taxon>
        <taxon>Halobacteriales</taxon>
        <taxon>Halorubellaceae</taxon>
        <taxon>Halorubellus</taxon>
    </lineage>
</organism>
<dbReference type="Pfam" id="PF01663">
    <property type="entry name" value="Phosphodiest"/>
    <property type="match status" value="1"/>
</dbReference>
<feature type="region of interest" description="Disordered" evidence="1">
    <location>
        <begin position="469"/>
        <end position="513"/>
    </location>
</feature>
<evidence type="ECO:0000256" key="1">
    <source>
        <dbReference type="SAM" id="MobiDB-lite"/>
    </source>
</evidence>
<dbReference type="Proteomes" id="UP001596395">
    <property type="component" value="Unassembled WGS sequence"/>
</dbReference>
<evidence type="ECO:0000313" key="2">
    <source>
        <dbReference type="EMBL" id="MFC6952737.1"/>
    </source>
</evidence>
<keyword evidence="3" id="KW-1185">Reference proteome</keyword>
<accession>A0ABD5VF85</accession>
<dbReference type="RefSeq" id="WP_336349724.1">
    <property type="nucleotide sequence ID" value="NZ_JAZAQL010000002.1"/>
</dbReference>
<reference evidence="2 3" key="1">
    <citation type="journal article" date="2019" name="Int. J. Syst. Evol. Microbiol.">
        <title>The Global Catalogue of Microorganisms (GCM) 10K type strain sequencing project: providing services to taxonomists for standard genome sequencing and annotation.</title>
        <authorList>
            <consortium name="The Broad Institute Genomics Platform"/>
            <consortium name="The Broad Institute Genome Sequencing Center for Infectious Disease"/>
            <person name="Wu L."/>
            <person name="Ma J."/>
        </authorList>
    </citation>
    <scope>NUCLEOTIDE SEQUENCE [LARGE SCALE GENOMIC DNA]</scope>
    <source>
        <strain evidence="2 3">GX26</strain>
    </source>
</reference>
<dbReference type="GO" id="GO:0016787">
    <property type="term" value="F:hydrolase activity"/>
    <property type="evidence" value="ECO:0007669"/>
    <property type="project" value="UniProtKB-ARBA"/>
</dbReference>
<dbReference type="PANTHER" id="PTHR10151">
    <property type="entry name" value="ECTONUCLEOTIDE PYROPHOSPHATASE/PHOSPHODIESTERASE"/>
    <property type="match status" value="1"/>
</dbReference>
<protein>
    <submittedName>
        <fullName evidence="2">Alkaline phosphatase family protein</fullName>
    </submittedName>
</protein>
<dbReference type="InterPro" id="IPR002591">
    <property type="entry name" value="Phosphodiest/P_Trfase"/>
</dbReference>
<dbReference type="AlphaFoldDB" id="A0ABD5VF85"/>
<dbReference type="PANTHER" id="PTHR10151:SF120">
    <property type="entry name" value="BIS(5'-ADENOSYL)-TRIPHOSPHATASE"/>
    <property type="match status" value="1"/>
</dbReference>
<name>A0ABD5VF85_9EURY</name>
<sequence length="513" mass="56408">MELLVIGLDGLSTNMIDRFGIEPAYIERVLRDGASGDLMSVDTPTTLPAWTSFATGKDPGSHGLTNMIQQHSNYETSPLTTNETDAAAYDLVEDGMFVNLPASVGRTPTAEGTHLVSAMLAEDEADAVPAELQELDAFQDYILDHDKALKKDPDAYFDHVCEITRARRAFAREAFETYDPRFGFVLFSTPDWAGHLLSNFSSDDVRGRYYEQLLTVVDECTADLAEMADNVVLMSDHGFERKHTNVHINDYLHDEGYLADADDGDVSATGTAVEVAKFVGKHSDFLYEKIRQVYNYIIATDVGQSLQDAARLDIDYENSTAWQLRYGCVFVNDERFDHPTVDDPDALRRTLRDELAALTNEDGDPLFRDVLLPEEAYNDPGPDAPDVIARPAPGCYPTRLESPTGGYASKTNNYNHRYRGLFAATGPLFEDGADVADASIVDVLPTLLAALGEPLSPEFDGRVLEDAFAESPSVSTMDADAVPAPRVRGASDDDQAARDDAVQDRLEDLGYLE</sequence>
<dbReference type="InterPro" id="IPR017850">
    <property type="entry name" value="Alkaline_phosphatase_core_sf"/>
</dbReference>
<proteinExistence type="predicted"/>
<feature type="compositionally biased region" description="Basic and acidic residues" evidence="1">
    <location>
        <begin position="489"/>
        <end position="513"/>
    </location>
</feature>
<comment type="caution">
    <text evidence="2">The sequence shown here is derived from an EMBL/GenBank/DDBJ whole genome shotgun (WGS) entry which is preliminary data.</text>
</comment>
<dbReference type="Gene3D" id="3.40.720.10">
    <property type="entry name" value="Alkaline Phosphatase, subunit A"/>
    <property type="match status" value="2"/>
</dbReference>
<dbReference type="SUPFAM" id="SSF53649">
    <property type="entry name" value="Alkaline phosphatase-like"/>
    <property type="match status" value="1"/>
</dbReference>
<evidence type="ECO:0000313" key="3">
    <source>
        <dbReference type="Proteomes" id="UP001596395"/>
    </source>
</evidence>
<gene>
    <name evidence="2" type="ORF">ACFQGB_07650</name>
</gene>